<accession>A0AAD8EF89</accession>
<organism evidence="1 2">
    <name type="scientific">Diploptera punctata</name>
    <name type="common">Pacific beetle cockroach</name>
    <dbReference type="NCBI Taxonomy" id="6984"/>
    <lineage>
        <taxon>Eukaryota</taxon>
        <taxon>Metazoa</taxon>
        <taxon>Ecdysozoa</taxon>
        <taxon>Arthropoda</taxon>
        <taxon>Hexapoda</taxon>
        <taxon>Insecta</taxon>
        <taxon>Pterygota</taxon>
        <taxon>Neoptera</taxon>
        <taxon>Polyneoptera</taxon>
        <taxon>Dictyoptera</taxon>
        <taxon>Blattodea</taxon>
        <taxon>Blaberoidea</taxon>
        <taxon>Blaberidae</taxon>
        <taxon>Diplopterinae</taxon>
        <taxon>Diploptera</taxon>
    </lineage>
</organism>
<protein>
    <submittedName>
        <fullName evidence="1">Uncharacterized protein</fullName>
    </submittedName>
</protein>
<sequence length="79" mass="9428">FYLPCRRGQFRPAYCSSGFGTVIFLRDRGIKGISRVLVEYTRKRRVGLYKCWDKIFFCSWCIFLEDFAFKIAPKKEVWG</sequence>
<keyword evidence="2" id="KW-1185">Reference proteome</keyword>
<dbReference type="Proteomes" id="UP001233999">
    <property type="component" value="Unassembled WGS sequence"/>
</dbReference>
<dbReference type="AlphaFoldDB" id="A0AAD8EF89"/>
<gene>
    <name evidence="1" type="ORF">L9F63_018266</name>
</gene>
<dbReference type="EMBL" id="JASPKZ010005686">
    <property type="protein sequence ID" value="KAJ9588340.1"/>
    <property type="molecule type" value="Genomic_DNA"/>
</dbReference>
<name>A0AAD8EF89_DIPPU</name>
<feature type="non-terminal residue" evidence="1">
    <location>
        <position position="79"/>
    </location>
</feature>
<evidence type="ECO:0000313" key="2">
    <source>
        <dbReference type="Proteomes" id="UP001233999"/>
    </source>
</evidence>
<reference evidence="1" key="1">
    <citation type="journal article" date="2023" name="IScience">
        <title>Live-bearing cockroach genome reveals convergent evolutionary mechanisms linked to viviparity in insects and beyond.</title>
        <authorList>
            <person name="Fouks B."/>
            <person name="Harrison M.C."/>
            <person name="Mikhailova A.A."/>
            <person name="Marchal E."/>
            <person name="English S."/>
            <person name="Carruthers M."/>
            <person name="Jennings E.C."/>
            <person name="Chiamaka E.L."/>
            <person name="Frigard R.A."/>
            <person name="Pippel M."/>
            <person name="Attardo G.M."/>
            <person name="Benoit J.B."/>
            <person name="Bornberg-Bauer E."/>
            <person name="Tobe S.S."/>
        </authorList>
    </citation>
    <scope>NUCLEOTIDE SEQUENCE</scope>
    <source>
        <strain evidence="1">Stay&amp;Tobe</strain>
    </source>
</reference>
<reference evidence="1" key="2">
    <citation type="submission" date="2023-05" db="EMBL/GenBank/DDBJ databases">
        <authorList>
            <person name="Fouks B."/>
        </authorList>
    </citation>
    <scope>NUCLEOTIDE SEQUENCE</scope>
    <source>
        <strain evidence="1">Stay&amp;Tobe</strain>
        <tissue evidence="1">Testes</tissue>
    </source>
</reference>
<comment type="caution">
    <text evidence="1">The sequence shown here is derived from an EMBL/GenBank/DDBJ whole genome shotgun (WGS) entry which is preliminary data.</text>
</comment>
<evidence type="ECO:0000313" key="1">
    <source>
        <dbReference type="EMBL" id="KAJ9588340.1"/>
    </source>
</evidence>
<proteinExistence type="predicted"/>
<feature type="non-terminal residue" evidence="1">
    <location>
        <position position="1"/>
    </location>
</feature>